<dbReference type="GO" id="GO:0008097">
    <property type="term" value="F:5S rRNA binding"/>
    <property type="evidence" value="ECO:0007669"/>
    <property type="project" value="InterPro"/>
</dbReference>
<evidence type="ECO:0000256" key="1">
    <source>
        <dbReference type="ARBA" id="ARBA00022730"/>
    </source>
</evidence>
<dbReference type="GO" id="GO:0022625">
    <property type="term" value="C:cytosolic large ribosomal subunit"/>
    <property type="evidence" value="ECO:0007669"/>
    <property type="project" value="TreeGrafter"/>
</dbReference>
<dbReference type="CDD" id="cd00495">
    <property type="entry name" value="Ribosomal_L25_TL5_CTC"/>
    <property type="match status" value="1"/>
</dbReference>
<evidence type="ECO:0000256" key="3">
    <source>
        <dbReference type="ARBA" id="ARBA00022980"/>
    </source>
</evidence>
<dbReference type="GO" id="GO:0006412">
    <property type="term" value="P:translation"/>
    <property type="evidence" value="ECO:0007669"/>
    <property type="project" value="UniProtKB-UniRule"/>
</dbReference>
<comment type="function">
    <text evidence="5">This is one of the proteins that binds to the 5S RNA in the ribosome where it forms part of the central protuberance.</text>
</comment>
<feature type="domain" description="Large ribosomal subunit protein bL25 beta" evidence="8">
    <location>
        <begin position="105"/>
        <end position="187"/>
    </location>
</feature>
<keyword evidence="3 5" id="KW-0689">Ribosomal protein</keyword>
<dbReference type="Pfam" id="PF01386">
    <property type="entry name" value="Ribosomal_L25p"/>
    <property type="match status" value="1"/>
</dbReference>
<comment type="subunit">
    <text evidence="5">Part of the 50S ribosomal subunit; part of the 5S rRNA/L5/L18/L25 subcomplex. Contacts the 5S rRNA. Binds to the 5S rRNA independently of L5 and L18.</text>
</comment>
<keyword evidence="1 5" id="KW-0699">rRNA-binding</keyword>
<feature type="domain" description="Large ribosomal subunit protein bL25 L25" evidence="7">
    <location>
        <begin position="10"/>
        <end position="96"/>
    </location>
</feature>
<dbReference type="Pfam" id="PF14693">
    <property type="entry name" value="Ribosomal_TL5_C"/>
    <property type="match status" value="1"/>
</dbReference>
<comment type="caution">
    <text evidence="9">The sequence shown here is derived from an EMBL/GenBank/DDBJ whole genome shotgun (WGS) entry which is preliminary data.</text>
</comment>
<evidence type="ECO:0000313" key="9">
    <source>
        <dbReference type="EMBL" id="NKE71564.1"/>
    </source>
</evidence>
<organism evidence="9 10">
    <name type="scientific">Candidatus Manganitrophus noduliformans</name>
    <dbReference type="NCBI Taxonomy" id="2606439"/>
    <lineage>
        <taxon>Bacteria</taxon>
        <taxon>Pseudomonadati</taxon>
        <taxon>Nitrospirota</taxon>
        <taxon>Nitrospiria</taxon>
        <taxon>Candidatus Troglogloeales</taxon>
        <taxon>Candidatus Manganitrophaceae</taxon>
        <taxon>Candidatus Manganitrophus</taxon>
    </lineage>
</organism>
<dbReference type="InterPro" id="IPR011035">
    <property type="entry name" value="Ribosomal_bL25/Gln-tRNA_synth"/>
</dbReference>
<feature type="region of interest" description="Disordered" evidence="6">
    <location>
        <begin position="197"/>
        <end position="248"/>
    </location>
</feature>
<dbReference type="AlphaFoldDB" id="A0A7X6DQP9"/>
<dbReference type="InterPro" id="IPR037121">
    <property type="entry name" value="Ribosomal_bL25_C"/>
</dbReference>
<proteinExistence type="inferred from homology"/>
<dbReference type="Proteomes" id="UP000534783">
    <property type="component" value="Unassembled WGS sequence"/>
</dbReference>
<reference evidence="9 10" key="1">
    <citation type="journal article" date="2020" name="Nature">
        <title>Bacterial chemolithoautotrophy via manganese oxidation.</title>
        <authorList>
            <person name="Yu H."/>
            <person name="Leadbetter J.R."/>
        </authorList>
    </citation>
    <scope>NUCLEOTIDE SEQUENCE [LARGE SCALE GENOMIC DNA]</scope>
    <source>
        <strain evidence="9 10">Mn-1</strain>
    </source>
</reference>
<sequence length="248" mass="26859">MQKIEIRSEFRKEAGKGIARQLRMRGKIPAVLYAAGTSTLLTMDPKDINKVLHSASGENTLITLQIAGGSGEESRVAILREFHRDPINGKILHADLFELNMNEPIVVKVPVEVTGTVSEGVKEGGVLQHNMRELEIRCLPLSIPDHIQVDASALGIGESIHAKDIQLAEGIEMMTDPDHVVVSVAAPISEAQLEELLTAPKELKEPEVLSKKEGEEGAKAEGKGESKAGEAKAKPEAKGKEEKKETKK</sequence>
<dbReference type="InterPro" id="IPR020930">
    <property type="entry name" value="Ribosomal_uL5_bac-type"/>
</dbReference>
<dbReference type="HAMAP" id="MF_01334">
    <property type="entry name" value="Ribosomal_bL25_CTC"/>
    <property type="match status" value="1"/>
</dbReference>
<dbReference type="InterPro" id="IPR029751">
    <property type="entry name" value="Ribosomal_L25_dom"/>
</dbReference>
<dbReference type="EMBL" id="VTOW01000002">
    <property type="protein sequence ID" value="NKE71564.1"/>
    <property type="molecule type" value="Genomic_DNA"/>
</dbReference>
<comment type="similarity">
    <text evidence="5">Belongs to the bacterial ribosomal protein bL25 family. CTC subfamily.</text>
</comment>
<dbReference type="PANTHER" id="PTHR33284:SF1">
    <property type="entry name" value="RIBOSOMAL PROTEIN L25_GLN-TRNA SYNTHETASE, ANTI-CODON-BINDING DOMAIN-CONTAINING PROTEIN"/>
    <property type="match status" value="1"/>
</dbReference>
<dbReference type="InterPro" id="IPR020057">
    <property type="entry name" value="Ribosomal_bL25_b-dom"/>
</dbReference>
<accession>A0A7X6DQP9</accession>
<dbReference type="GO" id="GO:0003735">
    <property type="term" value="F:structural constituent of ribosome"/>
    <property type="evidence" value="ECO:0007669"/>
    <property type="project" value="InterPro"/>
</dbReference>
<keyword evidence="10" id="KW-1185">Reference proteome</keyword>
<evidence type="ECO:0000256" key="2">
    <source>
        <dbReference type="ARBA" id="ARBA00022884"/>
    </source>
</evidence>
<dbReference type="RefSeq" id="WP_168060308.1">
    <property type="nucleotide sequence ID" value="NZ_VTOW01000002.1"/>
</dbReference>
<dbReference type="Gene3D" id="2.40.240.10">
    <property type="entry name" value="Ribosomal Protein L25, Chain P"/>
    <property type="match status" value="1"/>
</dbReference>
<evidence type="ECO:0000256" key="6">
    <source>
        <dbReference type="SAM" id="MobiDB-lite"/>
    </source>
</evidence>
<evidence type="ECO:0000313" key="10">
    <source>
        <dbReference type="Proteomes" id="UP000534783"/>
    </source>
</evidence>
<evidence type="ECO:0000259" key="7">
    <source>
        <dbReference type="Pfam" id="PF01386"/>
    </source>
</evidence>
<evidence type="ECO:0000256" key="4">
    <source>
        <dbReference type="ARBA" id="ARBA00023274"/>
    </source>
</evidence>
<protein>
    <recommendedName>
        <fullName evidence="5">Large ribosomal subunit protein bL25</fullName>
    </recommendedName>
    <alternativeName>
        <fullName evidence="5">General stress protein CTC</fullName>
    </alternativeName>
</protein>
<dbReference type="NCBIfam" id="TIGR00731">
    <property type="entry name" value="bL25_bact_ctc"/>
    <property type="match status" value="1"/>
</dbReference>
<feature type="compositionally biased region" description="Basic and acidic residues" evidence="6">
    <location>
        <begin position="201"/>
        <end position="248"/>
    </location>
</feature>
<dbReference type="InterPro" id="IPR001021">
    <property type="entry name" value="Ribosomal_bL25_long"/>
</dbReference>
<evidence type="ECO:0000259" key="8">
    <source>
        <dbReference type="Pfam" id="PF14693"/>
    </source>
</evidence>
<dbReference type="Gene3D" id="2.170.120.20">
    <property type="entry name" value="Ribosomal protein L25, beta domain"/>
    <property type="match status" value="1"/>
</dbReference>
<evidence type="ECO:0000256" key="5">
    <source>
        <dbReference type="HAMAP-Rule" id="MF_01334"/>
    </source>
</evidence>
<dbReference type="SUPFAM" id="SSF50715">
    <property type="entry name" value="Ribosomal protein L25-like"/>
    <property type="match status" value="1"/>
</dbReference>
<dbReference type="PANTHER" id="PTHR33284">
    <property type="entry name" value="RIBOSOMAL PROTEIN L25/GLN-TRNA SYNTHETASE, ANTI-CODON-BINDING DOMAIN-CONTAINING PROTEIN"/>
    <property type="match status" value="1"/>
</dbReference>
<keyword evidence="2 5" id="KW-0694">RNA-binding</keyword>
<dbReference type="InterPro" id="IPR020056">
    <property type="entry name" value="Rbsml_bL25/Gln-tRNA_synth_N"/>
</dbReference>
<keyword evidence="4 5" id="KW-0687">Ribonucleoprotein</keyword>
<name>A0A7X6DQP9_9BACT</name>
<gene>
    <name evidence="5" type="primary">rplY</name>
    <name evidence="5" type="synonym">ctc</name>
    <name evidence="9" type="ORF">MNODULE_12515</name>
</gene>